<dbReference type="Gene3D" id="3.10.20.80">
    <property type="entry name" value="Translation initiation factor 3 (IF-3), N-terminal domain"/>
    <property type="match status" value="1"/>
</dbReference>
<evidence type="ECO:0000256" key="3">
    <source>
        <dbReference type="ARBA" id="ARBA00022917"/>
    </source>
</evidence>
<dbReference type="GO" id="GO:0003743">
    <property type="term" value="F:translation initiation factor activity"/>
    <property type="evidence" value="ECO:0007669"/>
    <property type="project" value="UniProtKB-KW"/>
</dbReference>
<dbReference type="InterPro" id="IPR019814">
    <property type="entry name" value="Translation_initiation_fac_3_N"/>
</dbReference>
<feature type="compositionally biased region" description="Basic and acidic residues" evidence="4">
    <location>
        <begin position="324"/>
        <end position="337"/>
    </location>
</feature>
<keyword evidence="2 6" id="KW-0396">Initiation factor</keyword>
<dbReference type="InterPro" id="IPR036788">
    <property type="entry name" value="T_IF-3_C_sf"/>
</dbReference>
<dbReference type="InterPro" id="IPR036787">
    <property type="entry name" value="T_IF-3_N_sf"/>
</dbReference>
<evidence type="ECO:0000256" key="4">
    <source>
        <dbReference type="SAM" id="MobiDB-lite"/>
    </source>
</evidence>
<dbReference type="EMBL" id="JAPFFK010000018">
    <property type="protein sequence ID" value="KAJ6692915.1"/>
    <property type="molecule type" value="Genomic_DNA"/>
</dbReference>
<dbReference type="Pfam" id="PF05198">
    <property type="entry name" value="IF3_N"/>
    <property type="match status" value="1"/>
</dbReference>
<dbReference type="NCBIfam" id="TIGR00168">
    <property type="entry name" value="infC"/>
    <property type="match status" value="1"/>
</dbReference>
<gene>
    <name evidence="6" type="ORF">OIU79_014615</name>
</gene>
<reference evidence="6" key="1">
    <citation type="submission" date="2022-11" db="EMBL/GenBank/DDBJ databases">
        <authorList>
            <person name="Hyden B.L."/>
            <person name="Feng K."/>
            <person name="Yates T."/>
            <person name="Jawdy S."/>
            <person name="Smart L.B."/>
            <person name="Muchero W."/>
        </authorList>
    </citation>
    <scope>NUCLEOTIDE SEQUENCE</scope>
    <source>
        <tissue evidence="6">Shoot tip</tissue>
    </source>
</reference>
<dbReference type="SUPFAM" id="SSF54364">
    <property type="entry name" value="Translation initiation factor IF3, N-terminal domain"/>
    <property type="match status" value="1"/>
</dbReference>
<sequence length="564" mass="62992">MALWIRSNQSKINFLTNQLKIYCLQIPYDSSLKYTATSSRSRVLENPVWDFIKKHSEFCNNVRFFAAPVQAKVKKEEKTLIGPRLNEKITAPAVRLVGDEGHSVVSLREALERAKRLGLDLVEVQSNANPPVCKLMNFNREKYKKDLKEKERSKGKAGETLRKGDHKEVRFAAKTEQRDLEMKADMAKRLMERGYRVKCMVIGSRKKRPMTKAPRDGDPETDLDYEEFERKKEEEELLALLSRFTSLIEDVSIVDSGPKAGKRMAYAIVRHVKFGSSKKGGGKKDELANTQPIASRSAPPKSHVMSKEEPAEFYMESEDDSGEDFDKVFDVSDDDKTPSINHLEGSNSVTESATSSVEFNVPKFSHPRSAHDVRNARLPLPQPEHSPGKENRYRRSEPGNHFPQTLMDNKGPGKQDLFKLEPQFSNQRRQPQPQRSATPSMGERKQVSPDFYASRNSKSPHETPKQGAASPETVKPASSYGIFSSAKAGIPGKQGSVANDSAGSSSAGGCGLNSNLPGSKSKSDDGVDQGWTEGIWDFQSRQAKLNIYAKLGCRNSTCDNCRNK</sequence>
<comment type="caution">
    <text evidence="6">The sequence shown here is derived from an EMBL/GenBank/DDBJ whole genome shotgun (WGS) entry which is preliminary data.</text>
</comment>
<dbReference type="SUPFAM" id="SSF55200">
    <property type="entry name" value="Translation initiation factor IF3, C-terminal domain"/>
    <property type="match status" value="1"/>
</dbReference>
<dbReference type="PANTHER" id="PTHR10938:SF4">
    <property type="entry name" value="TRANSLATION INITIATION FACTOR IF3-1, MITOCHONDRIAL"/>
    <property type="match status" value="1"/>
</dbReference>
<feature type="compositionally biased region" description="Polar residues" evidence="4">
    <location>
        <begin position="338"/>
        <end position="358"/>
    </location>
</feature>
<dbReference type="OrthoDB" id="21573at2759"/>
<feature type="region of interest" description="Disordered" evidence="4">
    <location>
        <begin position="145"/>
        <end position="166"/>
    </location>
</feature>
<dbReference type="AlphaFoldDB" id="A0A9Q0SXN0"/>
<evidence type="ECO:0000256" key="1">
    <source>
        <dbReference type="ARBA" id="ARBA00005439"/>
    </source>
</evidence>
<feature type="domain" description="Translation initiation factor 3 N-terminal" evidence="5">
    <location>
        <begin position="85"/>
        <end position="151"/>
    </location>
</feature>
<accession>A0A9Q0SXN0</accession>
<dbReference type="Proteomes" id="UP001151532">
    <property type="component" value="Chromosome 9"/>
</dbReference>
<feature type="region of interest" description="Disordered" evidence="4">
    <location>
        <begin position="276"/>
        <end position="531"/>
    </location>
</feature>
<reference evidence="6" key="2">
    <citation type="journal article" date="2023" name="Int. J. Mol. Sci.">
        <title>De Novo Assembly and Annotation of 11 Diverse Shrub Willow (Salix) Genomes Reveals Novel Gene Organization in Sex-Linked Regions.</title>
        <authorList>
            <person name="Hyden B."/>
            <person name="Feng K."/>
            <person name="Yates T.B."/>
            <person name="Jawdy S."/>
            <person name="Cereghino C."/>
            <person name="Smart L.B."/>
            <person name="Muchero W."/>
        </authorList>
    </citation>
    <scope>NUCLEOTIDE SEQUENCE</scope>
    <source>
        <tissue evidence="6">Shoot tip</tissue>
    </source>
</reference>
<feature type="compositionally biased region" description="Low complexity" evidence="4">
    <location>
        <begin position="495"/>
        <end position="505"/>
    </location>
</feature>
<evidence type="ECO:0000313" key="6">
    <source>
        <dbReference type="EMBL" id="KAJ6692915.1"/>
    </source>
</evidence>
<evidence type="ECO:0000256" key="2">
    <source>
        <dbReference type="ARBA" id="ARBA00022540"/>
    </source>
</evidence>
<dbReference type="Gene3D" id="3.30.110.10">
    <property type="entry name" value="Translation initiation factor 3 (IF-3), C-terminal domain"/>
    <property type="match status" value="1"/>
</dbReference>
<feature type="compositionally biased region" description="Basic and acidic residues" evidence="4">
    <location>
        <begin position="386"/>
        <end position="398"/>
    </location>
</feature>
<dbReference type="GO" id="GO:0032790">
    <property type="term" value="P:ribosome disassembly"/>
    <property type="evidence" value="ECO:0007669"/>
    <property type="project" value="TreeGrafter"/>
</dbReference>
<evidence type="ECO:0000259" key="5">
    <source>
        <dbReference type="Pfam" id="PF05198"/>
    </source>
</evidence>
<proteinExistence type="inferred from homology"/>
<comment type="similarity">
    <text evidence="1">Belongs to the IF-3 family.</text>
</comment>
<protein>
    <submittedName>
        <fullName evidence="6">TRANSLATION INITIATION FACTOR IF-3</fullName>
    </submittedName>
</protein>
<dbReference type="PANTHER" id="PTHR10938">
    <property type="entry name" value="TRANSLATION INITIATION FACTOR IF-3"/>
    <property type="match status" value="1"/>
</dbReference>
<organism evidence="6 7">
    <name type="scientific">Salix purpurea</name>
    <name type="common">Purple osier willow</name>
    <dbReference type="NCBI Taxonomy" id="77065"/>
    <lineage>
        <taxon>Eukaryota</taxon>
        <taxon>Viridiplantae</taxon>
        <taxon>Streptophyta</taxon>
        <taxon>Embryophyta</taxon>
        <taxon>Tracheophyta</taxon>
        <taxon>Spermatophyta</taxon>
        <taxon>Magnoliopsida</taxon>
        <taxon>eudicotyledons</taxon>
        <taxon>Gunneridae</taxon>
        <taxon>Pentapetalae</taxon>
        <taxon>rosids</taxon>
        <taxon>fabids</taxon>
        <taxon>Malpighiales</taxon>
        <taxon>Salicaceae</taxon>
        <taxon>Saliceae</taxon>
        <taxon>Salix</taxon>
    </lineage>
</organism>
<evidence type="ECO:0000313" key="7">
    <source>
        <dbReference type="Proteomes" id="UP001151532"/>
    </source>
</evidence>
<dbReference type="InterPro" id="IPR001288">
    <property type="entry name" value="Translation_initiation_fac_3"/>
</dbReference>
<keyword evidence="7" id="KW-1185">Reference proteome</keyword>
<dbReference type="GO" id="GO:0043022">
    <property type="term" value="F:ribosome binding"/>
    <property type="evidence" value="ECO:0007669"/>
    <property type="project" value="TreeGrafter"/>
</dbReference>
<name>A0A9Q0SXN0_SALPP</name>
<keyword evidence="3" id="KW-0648">Protein biosynthesis</keyword>